<proteinExistence type="predicted"/>
<gene>
    <name evidence="7" type="ORF">BCV71DRAFT_71522</name>
</gene>
<evidence type="ECO:0000256" key="4">
    <source>
        <dbReference type="ARBA" id="ARBA00022989"/>
    </source>
</evidence>
<evidence type="ECO:0000256" key="6">
    <source>
        <dbReference type="SAM" id="Phobius"/>
    </source>
</evidence>
<evidence type="ECO:0000256" key="1">
    <source>
        <dbReference type="ARBA" id="ARBA00004141"/>
    </source>
</evidence>
<dbReference type="PANTHER" id="PTHR45649">
    <property type="entry name" value="AMINO-ACID PERMEASE BAT1"/>
    <property type="match status" value="1"/>
</dbReference>
<evidence type="ECO:0000256" key="2">
    <source>
        <dbReference type="ARBA" id="ARBA00022448"/>
    </source>
</evidence>
<feature type="transmembrane region" description="Helical" evidence="6">
    <location>
        <begin position="84"/>
        <end position="102"/>
    </location>
</feature>
<keyword evidence="4 6" id="KW-1133">Transmembrane helix</keyword>
<keyword evidence="3 6" id="KW-0812">Transmembrane</keyword>
<comment type="subcellular location">
    <subcellularLocation>
        <location evidence="1">Membrane</location>
        <topology evidence="1">Multi-pass membrane protein</topology>
    </subcellularLocation>
</comment>
<dbReference type="PANTHER" id="PTHR45649:SF26">
    <property type="entry name" value="OS04G0435100 PROTEIN"/>
    <property type="match status" value="1"/>
</dbReference>
<evidence type="ECO:0000256" key="5">
    <source>
        <dbReference type="ARBA" id="ARBA00023136"/>
    </source>
</evidence>
<accession>A0A1X0SFP8</accession>
<dbReference type="EMBL" id="KV921260">
    <property type="protein sequence ID" value="ORE23144.1"/>
    <property type="molecule type" value="Genomic_DNA"/>
</dbReference>
<keyword evidence="2" id="KW-0813">Transport</keyword>
<evidence type="ECO:0000313" key="7">
    <source>
        <dbReference type="EMBL" id="ORE23144.1"/>
    </source>
</evidence>
<dbReference type="AlphaFoldDB" id="A0A1X0SFP8"/>
<protein>
    <submittedName>
        <fullName evidence="7">Uncharacterized protein</fullName>
    </submittedName>
</protein>
<name>A0A1X0SFP8_RHIZD</name>
<dbReference type="GO" id="GO:0022857">
    <property type="term" value="F:transmembrane transporter activity"/>
    <property type="evidence" value="ECO:0007669"/>
    <property type="project" value="UniProtKB-ARBA"/>
</dbReference>
<organism evidence="7 8">
    <name type="scientific">Rhizopus microsporus</name>
    <dbReference type="NCBI Taxonomy" id="58291"/>
    <lineage>
        <taxon>Eukaryota</taxon>
        <taxon>Fungi</taxon>
        <taxon>Fungi incertae sedis</taxon>
        <taxon>Mucoromycota</taxon>
        <taxon>Mucoromycotina</taxon>
        <taxon>Mucoromycetes</taxon>
        <taxon>Mucorales</taxon>
        <taxon>Mucorineae</taxon>
        <taxon>Rhizopodaceae</taxon>
        <taxon>Rhizopus</taxon>
    </lineage>
</organism>
<keyword evidence="5 6" id="KW-0472">Membrane</keyword>
<sequence>MVWDILIQTPDPAVLKSEKAEMKNNSRYIDDEILLARLGYKQDLNRQLSVFSNFAISFGCCSVLSGLLPMWAETLINGGTSASIWGYLLVALLTLTIGSSLAESKDIDKEVITSY</sequence>
<dbReference type="Proteomes" id="UP000242381">
    <property type="component" value="Unassembled WGS sequence"/>
</dbReference>
<evidence type="ECO:0000313" key="8">
    <source>
        <dbReference type="Proteomes" id="UP000242381"/>
    </source>
</evidence>
<reference evidence="7 8" key="1">
    <citation type="journal article" date="2016" name="Proc. Natl. Acad. Sci. U.S.A.">
        <title>Lipid metabolic changes in an early divergent fungus govern the establishment of a mutualistic symbiosis with endobacteria.</title>
        <authorList>
            <person name="Lastovetsky O.A."/>
            <person name="Gaspar M.L."/>
            <person name="Mondo S.J."/>
            <person name="LaButti K.M."/>
            <person name="Sandor L."/>
            <person name="Grigoriev I.V."/>
            <person name="Henry S.A."/>
            <person name="Pawlowska T.E."/>
        </authorList>
    </citation>
    <scope>NUCLEOTIDE SEQUENCE [LARGE SCALE GENOMIC DNA]</scope>
    <source>
        <strain evidence="7 8">ATCC 11559</strain>
    </source>
</reference>
<feature type="transmembrane region" description="Helical" evidence="6">
    <location>
        <begin position="50"/>
        <end position="72"/>
    </location>
</feature>
<evidence type="ECO:0000256" key="3">
    <source>
        <dbReference type="ARBA" id="ARBA00022692"/>
    </source>
</evidence>
<dbReference type="VEuPathDB" id="FungiDB:BCV72DRAFT_307744"/>
<dbReference type="GO" id="GO:0016020">
    <property type="term" value="C:membrane"/>
    <property type="evidence" value="ECO:0007669"/>
    <property type="project" value="UniProtKB-SubCell"/>
</dbReference>